<gene>
    <name evidence="2" type="ORF">HYH03_006145</name>
</gene>
<feature type="region of interest" description="Disordered" evidence="1">
    <location>
        <begin position="86"/>
        <end position="106"/>
    </location>
</feature>
<evidence type="ECO:0000313" key="3">
    <source>
        <dbReference type="Proteomes" id="UP000612055"/>
    </source>
</evidence>
<dbReference type="AlphaFoldDB" id="A0A835Y704"/>
<sequence>MRPEADPVVPETPISAAEVMAELRTMRANYDGLMSVVGTLSSDMNSFKQSIMDAITAAMAPFQQRLQGVETIVTAMQKRLEGLEERLGQQEARSSTGGGGTGNGSADGGCVVGTGYRDRVKLVVTPALNDSQLAKNVIEETLRKGGAAVTVDVVQMRKGPAKGGATQAGHQGRAEGPSAAAQQATNKDGKPLLVAYFNPASWSAIMRCWKQLKEAGVEVKDFLTKEGMVLREKRVATYLRLQAERKQVGAGLRPVHPAGGQAGAL</sequence>
<reference evidence="2" key="1">
    <citation type="journal article" date="2020" name="bioRxiv">
        <title>Comparative genomics of Chlamydomonas.</title>
        <authorList>
            <person name="Craig R.J."/>
            <person name="Hasan A.R."/>
            <person name="Ness R.W."/>
            <person name="Keightley P.D."/>
        </authorList>
    </citation>
    <scope>NUCLEOTIDE SEQUENCE</scope>
    <source>
        <strain evidence="2">CCAP 11/70</strain>
    </source>
</reference>
<name>A0A835Y704_9CHLO</name>
<evidence type="ECO:0000256" key="1">
    <source>
        <dbReference type="SAM" id="MobiDB-lite"/>
    </source>
</evidence>
<accession>A0A835Y704</accession>
<proteinExistence type="predicted"/>
<keyword evidence="3" id="KW-1185">Reference proteome</keyword>
<dbReference type="Proteomes" id="UP000612055">
    <property type="component" value="Unassembled WGS sequence"/>
</dbReference>
<dbReference type="EMBL" id="JAEHOE010000022">
    <property type="protein sequence ID" value="KAG2495908.1"/>
    <property type="molecule type" value="Genomic_DNA"/>
</dbReference>
<evidence type="ECO:0000313" key="2">
    <source>
        <dbReference type="EMBL" id="KAG2495908.1"/>
    </source>
</evidence>
<feature type="region of interest" description="Disordered" evidence="1">
    <location>
        <begin position="160"/>
        <end position="185"/>
    </location>
</feature>
<comment type="caution">
    <text evidence="2">The sequence shown here is derived from an EMBL/GenBank/DDBJ whole genome shotgun (WGS) entry which is preliminary data.</text>
</comment>
<organism evidence="2 3">
    <name type="scientific">Edaphochlamys debaryana</name>
    <dbReference type="NCBI Taxonomy" id="47281"/>
    <lineage>
        <taxon>Eukaryota</taxon>
        <taxon>Viridiplantae</taxon>
        <taxon>Chlorophyta</taxon>
        <taxon>core chlorophytes</taxon>
        <taxon>Chlorophyceae</taxon>
        <taxon>CS clade</taxon>
        <taxon>Chlamydomonadales</taxon>
        <taxon>Chlamydomonadales incertae sedis</taxon>
        <taxon>Edaphochlamys</taxon>
    </lineage>
</organism>
<feature type="compositionally biased region" description="Gly residues" evidence="1">
    <location>
        <begin position="96"/>
        <end position="106"/>
    </location>
</feature>
<protein>
    <submittedName>
        <fullName evidence="2">Uncharacterized protein</fullName>
    </submittedName>
</protein>